<gene>
    <name evidence="7 8" type="primary">ybeY</name>
    <name evidence="8" type="ORF">DM808_02555</name>
</gene>
<dbReference type="NCBIfam" id="TIGR00043">
    <property type="entry name" value="rRNA maturation RNase YbeY"/>
    <property type="match status" value="1"/>
</dbReference>
<keyword evidence="7" id="KW-0963">Cytoplasm</keyword>
<dbReference type="HAMAP" id="MF_00009">
    <property type="entry name" value="Endoribonucl_YbeY"/>
    <property type="match status" value="1"/>
</dbReference>
<name>A0ABN5M390_9FLAO</name>
<dbReference type="RefSeq" id="WP_110477715.1">
    <property type="nucleotide sequence ID" value="NZ_CP029811.1"/>
</dbReference>
<keyword evidence="2 7" id="KW-0540">Nuclease</keyword>
<proteinExistence type="inferred from homology"/>
<feature type="binding site" evidence="7">
    <location>
        <position position="114"/>
    </location>
    <ligand>
        <name>Zn(2+)</name>
        <dbReference type="ChEBI" id="CHEBI:29105"/>
        <note>catalytic</note>
    </ligand>
</feature>
<keyword evidence="7" id="KW-0698">rRNA processing</keyword>
<feature type="binding site" evidence="7">
    <location>
        <position position="110"/>
    </location>
    <ligand>
        <name>Zn(2+)</name>
        <dbReference type="ChEBI" id="CHEBI:29105"/>
        <note>catalytic</note>
    </ligand>
</feature>
<evidence type="ECO:0000256" key="4">
    <source>
        <dbReference type="ARBA" id="ARBA00022759"/>
    </source>
</evidence>
<evidence type="ECO:0000256" key="7">
    <source>
        <dbReference type="HAMAP-Rule" id="MF_00009"/>
    </source>
</evidence>
<comment type="cofactor">
    <cofactor evidence="7">
        <name>Zn(2+)</name>
        <dbReference type="ChEBI" id="CHEBI:29105"/>
    </cofactor>
    <text evidence="7">Binds 1 zinc ion.</text>
</comment>
<evidence type="ECO:0000256" key="1">
    <source>
        <dbReference type="ARBA" id="ARBA00010875"/>
    </source>
</evidence>
<sequence>MINFFYEISNFSIQNESIFIQSICIILKNEGKNVGDINYIFCSDNYILNINKKFLRKDYYTDVIAFSGFDEKKKKKYISGDIYISIDRVLDNSKQWNQFFKVELKRVMIHALLHFLGYDDQKIKSKKLMIKKEEFYLILFQ</sequence>
<comment type="similarity">
    <text evidence="1 7">Belongs to the endoribonuclease YbeY family.</text>
</comment>
<evidence type="ECO:0000256" key="2">
    <source>
        <dbReference type="ARBA" id="ARBA00022722"/>
    </source>
</evidence>
<keyword evidence="3 7" id="KW-0479">Metal-binding</keyword>
<dbReference type="PANTHER" id="PTHR46986">
    <property type="entry name" value="ENDORIBONUCLEASE YBEY, CHLOROPLASTIC"/>
    <property type="match status" value="1"/>
</dbReference>
<evidence type="ECO:0000313" key="9">
    <source>
        <dbReference type="Proteomes" id="UP000247917"/>
    </source>
</evidence>
<dbReference type="Proteomes" id="UP000247917">
    <property type="component" value="Chromosome"/>
</dbReference>
<evidence type="ECO:0000256" key="6">
    <source>
        <dbReference type="ARBA" id="ARBA00022833"/>
    </source>
</evidence>
<dbReference type="EMBL" id="CP029812">
    <property type="protein sequence ID" value="AWU40019.1"/>
    <property type="molecule type" value="Genomic_DNA"/>
</dbReference>
<keyword evidence="9" id="KW-1185">Reference proteome</keyword>
<keyword evidence="6 7" id="KW-0862">Zinc</keyword>
<comment type="subcellular location">
    <subcellularLocation>
        <location evidence="7">Cytoplasm</location>
    </subcellularLocation>
</comment>
<accession>A0ABN5M390</accession>
<dbReference type="EC" id="3.1.-.-" evidence="7"/>
<evidence type="ECO:0000313" key="8">
    <source>
        <dbReference type="EMBL" id="AWU40019.1"/>
    </source>
</evidence>
<comment type="function">
    <text evidence="7">Single strand-specific metallo-endoribonuclease involved in late-stage 70S ribosome quality control and in maturation of the 3' terminus of the 16S rRNA.</text>
</comment>
<evidence type="ECO:0000256" key="5">
    <source>
        <dbReference type="ARBA" id="ARBA00022801"/>
    </source>
</evidence>
<protein>
    <recommendedName>
        <fullName evidence="7">Endoribonuclease YbeY</fullName>
        <ecNumber evidence="7">3.1.-.-</ecNumber>
    </recommendedName>
</protein>
<dbReference type="InterPro" id="IPR023091">
    <property type="entry name" value="MetalPrtase_cat_dom_sf_prd"/>
</dbReference>
<organism evidence="8 9">
    <name type="scientific">Blattabacterium punctulatus</name>
    <dbReference type="NCBI Taxonomy" id="164514"/>
    <lineage>
        <taxon>Bacteria</taxon>
        <taxon>Pseudomonadati</taxon>
        <taxon>Bacteroidota</taxon>
        <taxon>Flavobacteriia</taxon>
        <taxon>Flavobacteriales</taxon>
        <taxon>Blattabacteriaceae</taxon>
        <taxon>Blattabacterium</taxon>
    </lineage>
</organism>
<keyword evidence="4 7" id="KW-0255">Endonuclease</keyword>
<reference evidence="8 9" key="1">
    <citation type="journal article" date="2018" name="Genome Biol. Evol.">
        <title>Parallel and Gradual Genome Erosion in the Blattabacterium Endosymbionts of Mastotermes darwiniensis and Cryptocercus Wood Roaches.</title>
        <authorList>
            <person name="Kinjo Y."/>
            <person name="Bourguignon T."/>
            <person name="Tong K.J."/>
            <person name="Kuwahara H."/>
            <person name="Lim S.J."/>
            <person name="Yoon K.B."/>
            <person name="Shigenobu S."/>
            <person name="Park Y.C."/>
            <person name="Nalepa C.A."/>
            <person name="Hongoh Y."/>
            <person name="Ohkuma M."/>
            <person name="Lo N."/>
            <person name="Tokuda G."/>
        </authorList>
    </citation>
    <scope>NUCLEOTIDE SEQUENCE [LARGE SCALE GENOMIC DNA]</scope>
    <source>
        <strain evidence="8 9">CPUsv</strain>
    </source>
</reference>
<feature type="binding site" evidence="7">
    <location>
        <position position="120"/>
    </location>
    <ligand>
        <name>Zn(2+)</name>
        <dbReference type="ChEBI" id="CHEBI:29105"/>
        <note>catalytic</note>
    </ligand>
</feature>
<dbReference type="PANTHER" id="PTHR46986:SF1">
    <property type="entry name" value="ENDORIBONUCLEASE YBEY, CHLOROPLASTIC"/>
    <property type="match status" value="1"/>
</dbReference>
<keyword evidence="5 7" id="KW-0378">Hydrolase</keyword>
<dbReference type="InterPro" id="IPR002036">
    <property type="entry name" value="YbeY"/>
</dbReference>
<evidence type="ECO:0000256" key="3">
    <source>
        <dbReference type="ARBA" id="ARBA00022723"/>
    </source>
</evidence>
<dbReference type="Gene3D" id="3.40.390.30">
    <property type="entry name" value="Metalloproteases ('zincins'), catalytic domain"/>
    <property type="match status" value="1"/>
</dbReference>
<dbReference type="Pfam" id="PF02130">
    <property type="entry name" value="YbeY"/>
    <property type="match status" value="1"/>
</dbReference>
<dbReference type="SUPFAM" id="SSF55486">
    <property type="entry name" value="Metalloproteases ('zincins'), catalytic domain"/>
    <property type="match status" value="1"/>
</dbReference>
<keyword evidence="7" id="KW-0690">Ribosome biogenesis</keyword>